<dbReference type="RefSeq" id="WP_343051951.1">
    <property type="nucleotide sequence ID" value="NZ_JACCBG010000001.1"/>
</dbReference>
<dbReference type="InterPro" id="IPR036388">
    <property type="entry name" value="WH-like_DNA-bd_sf"/>
</dbReference>
<feature type="compositionally biased region" description="Low complexity" evidence="1">
    <location>
        <begin position="12"/>
        <end position="26"/>
    </location>
</feature>
<organism evidence="3 4">
    <name type="scientific">Nocardioides panaciterrulae</name>
    <dbReference type="NCBI Taxonomy" id="661492"/>
    <lineage>
        <taxon>Bacteria</taxon>
        <taxon>Bacillati</taxon>
        <taxon>Actinomycetota</taxon>
        <taxon>Actinomycetes</taxon>
        <taxon>Propionibacteriales</taxon>
        <taxon>Nocardioidaceae</taxon>
        <taxon>Nocardioides</taxon>
    </lineage>
</organism>
<evidence type="ECO:0000259" key="2">
    <source>
        <dbReference type="Pfam" id="PF09339"/>
    </source>
</evidence>
<dbReference type="InterPro" id="IPR005471">
    <property type="entry name" value="Tscrpt_reg_IclR_N"/>
</dbReference>
<comment type="caution">
    <text evidence="3">The sequence shown here is derived from an EMBL/GenBank/DDBJ whole genome shotgun (WGS) entry which is preliminary data.</text>
</comment>
<dbReference type="GO" id="GO:0006355">
    <property type="term" value="P:regulation of DNA-templated transcription"/>
    <property type="evidence" value="ECO:0007669"/>
    <property type="project" value="InterPro"/>
</dbReference>
<evidence type="ECO:0000256" key="1">
    <source>
        <dbReference type="SAM" id="MobiDB-lite"/>
    </source>
</evidence>
<dbReference type="Pfam" id="PF09339">
    <property type="entry name" value="HTH_IclR"/>
    <property type="match status" value="1"/>
</dbReference>
<proteinExistence type="predicted"/>
<feature type="domain" description="HTH iclR-type" evidence="2">
    <location>
        <begin position="31"/>
        <end position="75"/>
    </location>
</feature>
<dbReference type="AlphaFoldDB" id="A0A7Y9E448"/>
<evidence type="ECO:0000313" key="3">
    <source>
        <dbReference type="EMBL" id="NYD40740.1"/>
    </source>
</evidence>
<dbReference type="SUPFAM" id="SSF46785">
    <property type="entry name" value="Winged helix' DNA-binding domain"/>
    <property type="match status" value="1"/>
</dbReference>
<gene>
    <name evidence="3" type="ORF">BJZ21_000823</name>
</gene>
<accession>A0A7Y9E448</accession>
<dbReference type="Proteomes" id="UP000535511">
    <property type="component" value="Unassembled WGS sequence"/>
</dbReference>
<evidence type="ECO:0000313" key="4">
    <source>
        <dbReference type="Proteomes" id="UP000535511"/>
    </source>
</evidence>
<keyword evidence="4" id="KW-1185">Reference proteome</keyword>
<dbReference type="EMBL" id="JACCBG010000001">
    <property type="protein sequence ID" value="NYD40740.1"/>
    <property type="molecule type" value="Genomic_DNA"/>
</dbReference>
<sequence>MENKLVPPSDLGPRPARPASRPGRTTRSRTALLELLEAQPEPTTLAALAASTRLHPNTVREHLEGLEAEGFVERHRAAPDGRGRPAWLYAATAAPASPEYAGLAVTLASAIHRTSPDPAEDAAVAGAAWGHDLARDHGRPDRTGAVAARREVVALLDEVGFAPEADARANQVRLTRCPLLEAAHRHPDVVCNVHLGLVRGALDEYDAPGAEVTLVPFAEPGACRLAMHHRRGERG</sequence>
<reference evidence="3 4" key="1">
    <citation type="submission" date="2020-07" db="EMBL/GenBank/DDBJ databases">
        <title>Sequencing the genomes of 1000 actinobacteria strains.</title>
        <authorList>
            <person name="Klenk H.-P."/>
        </authorList>
    </citation>
    <scope>NUCLEOTIDE SEQUENCE [LARGE SCALE GENOMIC DNA]</scope>
    <source>
        <strain evidence="3 4">DSM 21350</strain>
    </source>
</reference>
<protein>
    <submittedName>
        <fullName evidence="3">Putative ArsR family transcriptional regulator</fullName>
    </submittedName>
</protein>
<name>A0A7Y9E448_9ACTN</name>
<dbReference type="Gene3D" id="1.10.10.10">
    <property type="entry name" value="Winged helix-like DNA-binding domain superfamily/Winged helix DNA-binding domain"/>
    <property type="match status" value="1"/>
</dbReference>
<dbReference type="GO" id="GO:0003677">
    <property type="term" value="F:DNA binding"/>
    <property type="evidence" value="ECO:0007669"/>
    <property type="project" value="InterPro"/>
</dbReference>
<dbReference type="InterPro" id="IPR036390">
    <property type="entry name" value="WH_DNA-bd_sf"/>
</dbReference>
<feature type="region of interest" description="Disordered" evidence="1">
    <location>
        <begin position="1"/>
        <end position="26"/>
    </location>
</feature>